<gene>
    <name evidence="1" type="ORF">Tci_933069</name>
</gene>
<name>A0A699XRV8_TANCI</name>
<organism evidence="1">
    <name type="scientific">Tanacetum cinerariifolium</name>
    <name type="common">Dalmatian daisy</name>
    <name type="synonym">Chrysanthemum cinerariifolium</name>
    <dbReference type="NCBI Taxonomy" id="118510"/>
    <lineage>
        <taxon>Eukaryota</taxon>
        <taxon>Viridiplantae</taxon>
        <taxon>Streptophyta</taxon>
        <taxon>Embryophyta</taxon>
        <taxon>Tracheophyta</taxon>
        <taxon>Spermatophyta</taxon>
        <taxon>Magnoliopsida</taxon>
        <taxon>eudicotyledons</taxon>
        <taxon>Gunneridae</taxon>
        <taxon>Pentapetalae</taxon>
        <taxon>asterids</taxon>
        <taxon>campanulids</taxon>
        <taxon>Asterales</taxon>
        <taxon>Asteraceae</taxon>
        <taxon>Asteroideae</taxon>
        <taxon>Anthemideae</taxon>
        <taxon>Anthemidinae</taxon>
        <taxon>Tanacetum</taxon>
    </lineage>
</organism>
<accession>A0A699XRV8</accession>
<reference evidence="1" key="1">
    <citation type="journal article" date="2019" name="Sci. Rep.">
        <title>Draft genome of Tanacetum cinerariifolium, the natural source of mosquito coil.</title>
        <authorList>
            <person name="Yamashiro T."/>
            <person name="Shiraishi A."/>
            <person name="Satake H."/>
            <person name="Nakayama K."/>
        </authorList>
    </citation>
    <scope>NUCLEOTIDE SEQUENCE</scope>
</reference>
<protein>
    <submittedName>
        <fullName evidence="1">Uncharacterized protein</fullName>
    </submittedName>
</protein>
<dbReference type="AlphaFoldDB" id="A0A699XRV8"/>
<dbReference type="EMBL" id="BKCJ011886810">
    <property type="protein sequence ID" value="GFD61100.1"/>
    <property type="molecule type" value="Genomic_DNA"/>
</dbReference>
<proteinExistence type="predicted"/>
<evidence type="ECO:0000313" key="1">
    <source>
        <dbReference type="EMBL" id="GFD61100.1"/>
    </source>
</evidence>
<comment type="caution">
    <text evidence="1">The sequence shown here is derived from an EMBL/GenBank/DDBJ whole genome shotgun (WGS) entry which is preliminary data.</text>
</comment>
<feature type="non-terminal residue" evidence="1">
    <location>
        <position position="1"/>
    </location>
</feature>
<sequence>LPGVGAPGTGTCSWISRQKQKLVIRSVTVYVPGAVNTCTGLAADEVLAVPEPGSPKFQA</sequence>